<evidence type="ECO:0000313" key="11">
    <source>
        <dbReference type="EMBL" id="HFN00068.1"/>
    </source>
</evidence>
<keyword evidence="4 8" id="KW-0812">Transmembrane</keyword>
<evidence type="ECO:0000259" key="10">
    <source>
        <dbReference type="Pfam" id="PF21082"/>
    </source>
</evidence>
<proteinExistence type="inferred from homology"/>
<dbReference type="SUPFAM" id="SSF50182">
    <property type="entry name" value="Sm-like ribonucleoproteins"/>
    <property type="match status" value="1"/>
</dbReference>
<evidence type="ECO:0000256" key="4">
    <source>
        <dbReference type="ARBA" id="ARBA00022692"/>
    </source>
</evidence>
<feature type="transmembrane region" description="Helical" evidence="8">
    <location>
        <begin position="86"/>
        <end position="107"/>
    </location>
</feature>
<dbReference type="InterPro" id="IPR011066">
    <property type="entry name" value="MscS_channel_C_sf"/>
</dbReference>
<accession>A0A7C3KHI2</accession>
<evidence type="ECO:0000256" key="3">
    <source>
        <dbReference type="ARBA" id="ARBA00022475"/>
    </source>
</evidence>
<dbReference type="EMBL" id="DSRU01000290">
    <property type="protein sequence ID" value="HFN00068.1"/>
    <property type="molecule type" value="Genomic_DNA"/>
</dbReference>
<feature type="transmembrane region" description="Helical" evidence="8">
    <location>
        <begin position="250"/>
        <end position="268"/>
    </location>
</feature>
<feature type="domain" description="Mechanosensitive ion channel MscS" evidence="9">
    <location>
        <begin position="293"/>
        <end position="358"/>
    </location>
</feature>
<dbReference type="InterPro" id="IPR045275">
    <property type="entry name" value="MscS_archaea/bacteria_type"/>
</dbReference>
<comment type="caution">
    <text evidence="11">The sequence shown here is derived from an EMBL/GenBank/DDBJ whole genome shotgun (WGS) entry which is preliminary data.</text>
</comment>
<keyword evidence="5 8" id="KW-1133">Transmembrane helix</keyword>
<organism evidence="11">
    <name type="scientific">Oscillatoriales cyanobacterium SpSt-418</name>
    <dbReference type="NCBI Taxonomy" id="2282169"/>
    <lineage>
        <taxon>Bacteria</taxon>
        <taxon>Bacillati</taxon>
        <taxon>Cyanobacteriota</taxon>
        <taxon>Cyanophyceae</taxon>
        <taxon>Oscillatoriophycideae</taxon>
        <taxon>Oscillatoriales</taxon>
    </lineage>
</organism>
<feature type="transmembrane region" description="Helical" evidence="8">
    <location>
        <begin position="280"/>
        <end position="305"/>
    </location>
</feature>
<dbReference type="InterPro" id="IPR023408">
    <property type="entry name" value="MscS_beta-dom_sf"/>
</dbReference>
<evidence type="ECO:0000256" key="2">
    <source>
        <dbReference type="ARBA" id="ARBA00008017"/>
    </source>
</evidence>
<dbReference type="InterPro" id="IPR049278">
    <property type="entry name" value="MS_channel_C"/>
</dbReference>
<dbReference type="GO" id="GO:0005886">
    <property type="term" value="C:plasma membrane"/>
    <property type="evidence" value="ECO:0007669"/>
    <property type="project" value="UniProtKB-SubCell"/>
</dbReference>
<evidence type="ECO:0000256" key="1">
    <source>
        <dbReference type="ARBA" id="ARBA00004651"/>
    </source>
</evidence>
<dbReference type="InterPro" id="IPR010920">
    <property type="entry name" value="LSM_dom_sf"/>
</dbReference>
<keyword evidence="6 8" id="KW-0472">Membrane</keyword>
<keyword evidence="3" id="KW-1003">Cell membrane</keyword>
<feature type="compositionally biased region" description="Basic and acidic residues" evidence="7">
    <location>
        <begin position="478"/>
        <end position="489"/>
    </location>
</feature>
<feature type="domain" description="Mechanosensitive ion channel MscS C-terminal" evidence="10">
    <location>
        <begin position="373"/>
        <end position="452"/>
    </location>
</feature>
<feature type="transmembrane region" description="Helical" evidence="8">
    <location>
        <begin position="194"/>
        <end position="219"/>
    </location>
</feature>
<dbReference type="Pfam" id="PF00924">
    <property type="entry name" value="MS_channel_2nd"/>
    <property type="match status" value="1"/>
</dbReference>
<dbReference type="Gene3D" id="1.10.287.1260">
    <property type="match status" value="1"/>
</dbReference>
<reference evidence="11" key="1">
    <citation type="journal article" date="2020" name="mSystems">
        <title>Genome- and Community-Level Interaction Insights into Carbon Utilization and Element Cycling Functions of Hydrothermarchaeota in Hydrothermal Sediment.</title>
        <authorList>
            <person name="Zhou Z."/>
            <person name="Liu Y."/>
            <person name="Xu W."/>
            <person name="Pan J."/>
            <person name="Luo Z.H."/>
            <person name="Li M."/>
        </authorList>
    </citation>
    <scope>NUCLEOTIDE SEQUENCE [LARGE SCALE GENOMIC DNA]</scope>
    <source>
        <strain evidence="11">SpSt-418</strain>
    </source>
</reference>
<gene>
    <name evidence="11" type="ORF">ENR64_20375</name>
</gene>
<dbReference type="Gene3D" id="3.30.70.100">
    <property type="match status" value="1"/>
</dbReference>
<dbReference type="PANTHER" id="PTHR30221:SF18">
    <property type="entry name" value="SLL0590 PROTEIN"/>
    <property type="match status" value="1"/>
</dbReference>
<evidence type="ECO:0000256" key="6">
    <source>
        <dbReference type="ARBA" id="ARBA00023136"/>
    </source>
</evidence>
<dbReference type="SUPFAM" id="SSF82689">
    <property type="entry name" value="Mechanosensitive channel protein MscS (YggB), C-terminal domain"/>
    <property type="match status" value="1"/>
</dbReference>
<comment type="subcellular location">
    <subcellularLocation>
        <location evidence="1">Cell membrane</location>
        <topology evidence="1">Multi-pass membrane protein</topology>
    </subcellularLocation>
</comment>
<name>A0A7C3KHI2_9CYAN</name>
<dbReference type="PANTHER" id="PTHR30221">
    <property type="entry name" value="SMALL-CONDUCTANCE MECHANOSENSITIVE CHANNEL"/>
    <property type="match status" value="1"/>
</dbReference>
<dbReference type="InterPro" id="IPR006685">
    <property type="entry name" value="MscS_channel_2nd"/>
</dbReference>
<dbReference type="AlphaFoldDB" id="A0A7C3KHI2"/>
<dbReference type="GO" id="GO:0008381">
    <property type="term" value="F:mechanosensitive monoatomic ion channel activity"/>
    <property type="evidence" value="ECO:0007669"/>
    <property type="project" value="InterPro"/>
</dbReference>
<dbReference type="Gene3D" id="2.30.30.60">
    <property type="match status" value="1"/>
</dbReference>
<comment type="similarity">
    <text evidence="2">Belongs to the MscS (TC 1.A.23) family.</text>
</comment>
<feature type="region of interest" description="Disordered" evidence="7">
    <location>
        <begin position="454"/>
        <end position="489"/>
    </location>
</feature>
<evidence type="ECO:0000256" key="7">
    <source>
        <dbReference type="SAM" id="MobiDB-lite"/>
    </source>
</evidence>
<protein>
    <submittedName>
        <fullName evidence="11">Mechanosensitive ion channel</fullName>
    </submittedName>
</protein>
<evidence type="ECO:0000259" key="9">
    <source>
        <dbReference type="Pfam" id="PF00924"/>
    </source>
</evidence>
<feature type="transmembrane region" description="Helical" evidence="8">
    <location>
        <begin position="155"/>
        <end position="174"/>
    </location>
</feature>
<sequence length="489" mass="54852">MRLSKNRRAVPLKPSRHFWVLLLAVGISLLLPTISNATPQFATLPYVAHSVVGASLFSQAEPVEQPSPDVSPLPFIGGQPTSVQELIIGAGKTAIATILLMLSLALIRRVFYIVKQKLWVLNTTRMRSIRLGSRELVSAERIGQTLTRITNITRILIILTLVSVYLNSVLSFFPQTSSISEGIFSTIGAALGQIFGGFLSYIPNLIFLFLIIVIAFYALKFVQFLFEEVDKDAVSIPGFDREWATPTARIAQILLVAFFAVVAFPYLPGSGSDAFQGVSIFLGLLISLGSSSAISNIIAGILLTYTRAFRIGDKVEIEGVIGVVLEKGLMVTRLRTDKNRFVSIPNANVLSGKITNFRVNYKLEEETPPVVFVEVYFTYDVPWEKVYSILTEAALETYDILPYPEPWVEHKAFQDDYIVYEVNAHTANPQRTERIRSEMRRRVHARCQQLNILMTTPTPEPDEDENRTTERQANMSERSFDDMKEHHYP</sequence>
<evidence type="ECO:0000256" key="8">
    <source>
        <dbReference type="SAM" id="Phobius"/>
    </source>
</evidence>
<dbReference type="Pfam" id="PF21082">
    <property type="entry name" value="MS_channel_3rd"/>
    <property type="match status" value="1"/>
</dbReference>
<evidence type="ECO:0000256" key="5">
    <source>
        <dbReference type="ARBA" id="ARBA00022989"/>
    </source>
</evidence>